<organism evidence="6 7">
    <name type="scientific">Thermovibrio ammonificans (strain DSM 15698 / JCM 12110 / HB-1)</name>
    <dbReference type="NCBI Taxonomy" id="648996"/>
    <lineage>
        <taxon>Bacteria</taxon>
        <taxon>Pseudomonadati</taxon>
        <taxon>Aquificota</taxon>
        <taxon>Aquificia</taxon>
        <taxon>Desulfurobacteriales</taxon>
        <taxon>Desulfurobacteriaceae</taxon>
        <taxon>Thermovibrio</taxon>
    </lineage>
</organism>
<feature type="active site" description="Proton acceptor" evidence="4">
    <location>
        <position position="149"/>
    </location>
</feature>
<dbReference type="HOGENOM" id="CLU_047251_0_1_0"/>
<reference evidence="6" key="1">
    <citation type="submission" date="2011-01" db="EMBL/GenBank/DDBJ databases">
        <title>Complete sequence of chromosome of Thermovibrio ammonificans HB-1.</title>
        <authorList>
            <consortium name="US DOE Joint Genome Institute"/>
            <person name="Lucas S."/>
            <person name="Copeland A."/>
            <person name="Lapidus A."/>
            <person name="Cheng J.-F."/>
            <person name="Goodwin L."/>
            <person name="Pitluck S."/>
            <person name="Davenport K."/>
            <person name="Detter J.C."/>
            <person name="Han C."/>
            <person name="Tapia R."/>
            <person name="Land M."/>
            <person name="Hauser L."/>
            <person name="Kyrpides N."/>
            <person name="Ivanova N."/>
            <person name="Ovchinnikova G."/>
            <person name="Vetriani C."/>
            <person name="Woyke T."/>
        </authorList>
    </citation>
    <scope>NUCLEOTIDE SEQUENCE [LARGE SCALE GENOMIC DNA]</scope>
    <source>
        <strain evidence="6">HB-1</strain>
    </source>
</reference>
<evidence type="ECO:0000256" key="4">
    <source>
        <dbReference type="PROSITE-ProRule" id="PRU01161"/>
    </source>
</evidence>
<keyword evidence="1 4" id="KW-0378">Hydrolase</keyword>
<dbReference type="InterPro" id="IPR016035">
    <property type="entry name" value="Acyl_Trfase/lysoPLipase"/>
</dbReference>
<dbReference type="EMBL" id="CP002444">
    <property type="protein sequence ID" value="ADU96325.1"/>
    <property type="molecule type" value="Genomic_DNA"/>
</dbReference>
<feature type="active site" description="Nucleophile" evidence="4">
    <location>
        <position position="38"/>
    </location>
</feature>
<evidence type="ECO:0000313" key="6">
    <source>
        <dbReference type="EMBL" id="ADU96325.1"/>
    </source>
</evidence>
<dbReference type="Gene3D" id="3.40.1090.10">
    <property type="entry name" value="Cytosolic phospholipase A2 catalytic domain"/>
    <property type="match status" value="2"/>
</dbReference>
<protein>
    <submittedName>
        <fullName evidence="6">Patatin</fullName>
    </submittedName>
</protein>
<comment type="caution">
    <text evidence="4">Lacks conserved residue(s) required for the propagation of feature annotation.</text>
</comment>
<feature type="domain" description="PNPLA" evidence="5">
    <location>
        <begin position="5"/>
        <end position="162"/>
    </location>
</feature>
<dbReference type="InterPro" id="IPR002641">
    <property type="entry name" value="PNPLA_dom"/>
</dbReference>
<dbReference type="OrthoDB" id="9770965at2"/>
<evidence type="ECO:0000313" key="7">
    <source>
        <dbReference type="Proteomes" id="UP000006362"/>
    </source>
</evidence>
<gene>
    <name evidence="6" type="ordered locus">Theam_0352</name>
</gene>
<dbReference type="PANTHER" id="PTHR14226">
    <property type="entry name" value="NEUROPATHY TARGET ESTERASE/SWISS CHEESE D.MELANOGASTER"/>
    <property type="match status" value="1"/>
</dbReference>
<dbReference type="RefSeq" id="WP_013537111.1">
    <property type="nucleotide sequence ID" value="NC_014926.1"/>
</dbReference>
<feature type="short sequence motif" description="GXSXG" evidence="4">
    <location>
        <begin position="36"/>
        <end position="40"/>
    </location>
</feature>
<dbReference type="SUPFAM" id="SSF52151">
    <property type="entry name" value="FabD/lysophospholipase-like"/>
    <property type="match status" value="1"/>
</dbReference>
<dbReference type="GO" id="GO:0016787">
    <property type="term" value="F:hydrolase activity"/>
    <property type="evidence" value="ECO:0007669"/>
    <property type="project" value="UniProtKB-UniRule"/>
</dbReference>
<dbReference type="PANTHER" id="PTHR14226:SF29">
    <property type="entry name" value="NEUROPATHY TARGET ESTERASE SWS"/>
    <property type="match status" value="1"/>
</dbReference>
<keyword evidence="7" id="KW-1185">Reference proteome</keyword>
<keyword evidence="2 4" id="KW-0442">Lipid degradation</keyword>
<dbReference type="AlphaFoldDB" id="E8T4R3"/>
<dbReference type="KEGG" id="tam:Theam_0352"/>
<dbReference type="PROSITE" id="PS51635">
    <property type="entry name" value="PNPLA"/>
    <property type="match status" value="1"/>
</dbReference>
<evidence type="ECO:0000259" key="5">
    <source>
        <dbReference type="PROSITE" id="PS51635"/>
    </source>
</evidence>
<dbReference type="Proteomes" id="UP000006362">
    <property type="component" value="Chromosome"/>
</dbReference>
<proteinExistence type="predicted"/>
<dbReference type="STRING" id="648996.Theam_0352"/>
<evidence type="ECO:0000256" key="2">
    <source>
        <dbReference type="ARBA" id="ARBA00022963"/>
    </source>
</evidence>
<dbReference type="eggNOG" id="COG1752">
    <property type="taxonomic scope" value="Bacteria"/>
</dbReference>
<dbReference type="GO" id="GO:0016042">
    <property type="term" value="P:lipid catabolic process"/>
    <property type="evidence" value="ECO:0007669"/>
    <property type="project" value="UniProtKB-UniRule"/>
</dbReference>
<evidence type="ECO:0000256" key="3">
    <source>
        <dbReference type="ARBA" id="ARBA00023098"/>
    </source>
</evidence>
<dbReference type="Pfam" id="PF01734">
    <property type="entry name" value="Patatin"/>
    <property type="match status" value="1"/>
</dbReference>
<sequence>MRIGATLSGGFVKGVAHIGFLEALEYKGIPPSFVAGSSAGALVGALYSFGLSTKKILEIAKGLSWKDLARPSLKGGLFKLEGLYSILKEIVGDARIEELPLPFGLAVVNLRTLKVEFKREGPLADLVVASCSVPPLFSPWKVGSDYYADGGLRNCLPAEMAKAAGVELNVCCSVNGYTYAFNPNSLLDVAVRASLATVIENQETRERYCDIIVNLSLEGNPLSFDMVELFYRTGYDETLKKLEGGVPWL</sequence>
<keyword evidence="3 4" id="KW-0443">Lipid metabolism</keyword>
<name>E8T4R3_THEA1</name>
<dbReference type="InterPro" id="IPR050301">
    <property type="entry name" value="NTE"/>
</dbReference>
<feature type="short sequence motif" description="DGA/G" evidence="4">
    <location>
        <begin position="149"/>
        <end position="151"/>
    </location>
</feature>
<accession>E8T4R3</accession>
<evidence type="ECO:0000256" key="1">
    <source>
        <dbReference type="ARBA" id="ARBA00022801"/>
    </source>
</evidence>